<dbReference type="Proteomes" id="UP000283543">
    <property type="component" value="Unassembled WGS sequence"/>
</dbReference>
<accession>A0A3R6W515</accession>
<gene>
    <name evidence="3" type="ORF">DYB34_004688</name>
</gene>
<dbReference type="Pfam" id="PF16865">
    <property type="entry name" value="GST_C_5"/>
    <property type="match status" value="1"/>
</dbReference>
<dbReference type="InterPro" id="IPR036249">
    <property type="entry name" value="Thioredoxin-like_sf"/>
</dbReference>
<evidence type="ECO:0000313" key="3">
    <source>
        <dbReference type="EMBL" id="RHY76832.1"/>
    </source>
</evidence>
<dbReference type="SUPFAM" id="SSF47616">
    <property type="entry name" value="GST C-terminal domain-like"/>
    <property type="match status" value="2"/>
</dbReference>
<dbReference type="Gene3D" id="3.40.30.10">
    <property type="entry name" value="Glutaredoxin"/>
    <property type="match status" value="1"/>
</dbReference>
<dbReference type="SUPFAM" id="SSF52833">
    <property type="entry name" value="Thioredoxin-like"/>
    <property type="match status" value="1"/>
</dbReference>
<dbReference type="EMBL" id="QUTB01000991">
    <property type="protein sequence ID" value="RHY76832.1"/>
    <property type="molecule type" value="Genomic_DNA"/>
</dbReference>
<sequence>MAQHSDFVPTYPSVNYSSLSNDQLDALRAGSTDGVVHIFNNIVCPFGHRALWIALEINAPFQVIEVSLSNQPASYGEKFNRYETVPFLLDNGFPVYESSIVAQYLDSKFNHGNLHQSSDPQAASVVQLATAKFEARPFYVYLQVGGARAEADVRDVLTELETIYSQHGKEGPYLLGGTLSSAEINLVPFFFRFNVLLKHYRKVDLFADYPRLKAALDAAVVRPAFQQTAREPQYYIDAYAGLVSLYESAIVAQYLDAKFNQGRLHRKDDVQAATLVQLVIAQFEARPWYQYLRTGDEKAKEQGIEILKELETIFTVNAKAYRDQGPYLLGAELSGAEINLFPFFYRLDVLLGHYRKLEFLADFPALRAAFDAAKARKTFQQTIRTPEYLIQQFAPHFNPTP</sequence>
<dbReference type="PANTHER" id="PTHR43968:SF6">
    <property type="entry name" value="GLUTATHIONE S-TRANSFERASE OMEGA"/>
    <property type="match status" value="1"/>
</dbReference>
<dbReference type="SFLD" id="SFLDS00019">
    <property type="entry name" value="Glutathione_Transferase_(cytos"/>
    <property type="match status" value="1"/>
</dbReference>
<dbReference type="Pfam" id="PF13410">
    <property type="entry name" value="GST_C_2"/>
    <property type="match status" value="1"/>
</dbReference>
<organism evidence="3 4">
    <name type="scientific">Aphanomyces astaci</name>
    <name type="common">Crayfish plague agent</name>
    <dbReference type="NCBI Taxonomy" id="112090"/>
    <lineage>
        <taxon>Eukaryota</taxon>
        <taxon>Sar</taxon>
        <taxon>Stramenopiles</taxon>
        <taxon>Oomycota</taxon>
        <taxon>Saprolegniomycetes</taxon>
        <taxon>Saprolegniales</taxon>
        <taxon>Verrucalvaceae</taxon>
        <taxon>Aphanomyces</taxon>
    </lineage>
</organism>
<dbReference type="GO" id="GO:0005737">
    <property type="term" value="C:cytoplasm"/>
    <property type="evidence" value="ECO:0007669"/>
    <property type="project" value="TreeGrafter"/>
</dbReference>
<dbReference type="InterPro" id="IPR004045">
    <property type="entry name" value="Glutathione_S-Trfase_N"/>
</dbReference>
<feature type="domain" description="GST C-terminal" evidence="2">
    <location>
        <begin position="94"/>
        <end position="236"/>
    </location>
</feature>
<dbReference type="InterPro" id="IPR041695">
    <property type="entry name" value="GST_C_5"/>
</dbReference>
<dbReference type="InterPro" id="IPR010987">
    <property type="entry name" value="Glutathione-S-Trfase_C-like"/>
</dbReference>
<dbReference type="Pfam" id="PF13409">
    <property type="entry name" value="GST_N_2"/>
    <property type="match status" value="1"/>
</dbReference>
<evidence type="ECO:0000259" key="2">
    <source>
        <dbReference type="PROSITE" id="PS50405"/>
    </source>
</evidence>
<reference evidence="3 4" key="1">
    <citation type="submission" date="2018-08" db="EMBL/GenBank/DDBJ databases">
        <title>Aphanomyces genome sequencing and annotation.</title>
        <authorList>
            <person name="Minardi D."/>
            <person name="Oidtmann B."/>
            <person name="Van Der Giezen M."/>
            <person name="Studholme D.J."/>
        </authorList>
    </citation>
    <scope>NUCLEOTIDE SEQUENCE [LARGE SCALE GENOMIC DNA]</scope>
    <source>
        <strain evidence="3 4">Si</strain>
    </source>
</reference>
<protein>
    <recommendedName>
        <fullName evidence="5">GST N-terminal domain-containing protein</fullName>
    </recommendedName>
</protein>
<dbReference type="CDD" id="cd00299">
    <property type="entry name" value="GST_C_family"/>
    <property type="match status" value="1"/>
</dbReference>
<dbReference type="PANTHER" id="PTHR43968">
    <property type="match status" value="1"/>
</dbReference>
<feature type="domain" description="GST C-terminal" evidence="2">
    <location>
        <begin position="244"/>
        <end position="397"/>
    </location>
</feature>
<name>A0A3R6W515_APHAT</name>
<dbReference type="PROSITE" id="PS50405">
    <property type="entry name" value="GST_CTER"/>
    <property type="match status" value="2"/>
</dbReference>
<dbReference type="PROSITE" id="PS50404">
    <property type="entry name" value="GST_NTER"/>
    <property type="match status" value="1"/>
</dbReference>
<dbReference type="AlphaFoldDB" id="A0A3R6W515"/>
<dbReference type="InterPro" id="IPR040079">
    <property type="entry name" value="Glutathione_S-Trfase"/>
</dbReference>
<dbReference type="InterPro" id="IPR050983">
    <property type="entry name" value="GST_Omega/HSP26"/>
</dbReference>
<dbReference type="CDD" id="cd00570">
    <property type="entry name" value="GST_N_family"/>
    <property type="match status" value="1"/>
</dbReference>
<evidence type="ECO:0008006" key="5">
    <source>
        <dbReference type="Google" id="ProtNLM"/>
    </source>
</evidence>
<comment type="caution">
    <text evidence="3">The sequence shown here is derived from an EMBL/GenBank/DDBJ whole genome shotgun (WGS) entry which is preliminary data.</text>
</comment>
<dbReference type="SFLD" id="SFLDG00358">
    <property type="entry name" value="Main_(cytGST)"/>
    <property type="match status" value="1"/>
</dbReference>
<evidence type="ECO:0000259" key="1">
    <source>
        <dbReference type="PROSITE" id="PS50404"/>
    </source>
</evidence>
<dbReference type="Gene3D" id="1.20.1050.10">
    <property type="match status" value="2"/>
</dbReference>
<dbReference type="VEuPathDB" id="FungiDB:H257_07124"/>
<feature type="domain" description="GST N-terminal" evidence="1">
    <location>
        <begin position="34"/>
        <end position="113"/>
    </location>
</feature>
<evidence type="ECO:0000313" key="4">
    <source>
        <dbReference type="Proteomes" id="UP000283543"/>
    </source>
</evidence>
<dbReference type="InterPro" id="IPR036282">
    <property type="entry name" value="Glutathione-S-Trfase_C_sf"/>
</dbReference>
<proteinExistence type="predicted"/>